<dbReference type="RefSeq" id="WP_215503834.1">
    <property type="nucleotide sequence ID" value="NZ_CP076361.1"/>
</dbReference>
<evidence type="ECO:0000256" key="6">
    <source>
        <dbReference type="ARBA" id="ARBA00023136"/>
    </source>
</evidence>
<feature type="transmembrane region" description="Helical" evidence="7">
    <location>
        <begin position="20"/>
        <end position="41"/>
    </location>
</feature>
<dbReference type="PANTHER" id="PTHR34582:SF6">
    <property type="entry name" value="UPF0702 TRANSMEMBRANE PROTEIN YCAP"/>
    <property type="match status" value="1"/>
</dbReference>
<keyword evidence="5 7" id="KW-1133">Transmembrane helix</keyword>
<feature type="transmembrane region" description="Helical" evidence="7">
    <location>
        <begin position="53"/>
        <end position="72"/>
    </location>
</feature>
<dbReference type="Gene3D" id="3.30.240.20">
    <property type="entry name" value="bsu07140 like domains"/>
    <property type="match status" value="1"/>
</dbReference>
<accession>A0A975P871</accession>
<evidence type="ECO:0000313" key="9">
    <source>
        <dbReference type="EMBL" id="QWK91644.1"/>
    </source>
</evidence>
<dbReference type="Proteomes" id="UP000679352">
    <property type="component" value="Chromosome"/>
</dbReference>
<dbReference type="GO" id="GO:0005886">
    <property type="term" value="C:plasma membrane"/>
    <property type="evidence" value="ECO:0007669"/>
    <property type="project" value="UniProtKB-SubCell"/>
</dbReference>
<keyword evidence="10" id="KW-1185">Reference proteome</keyword>
<comment type="similarity">
    <text evidence="2">Belongs to the UPF0702 family.</text>
</comment>
<organism evidence="9 10">
    <name type="scientific">Gemmobacter fulvus</name>
    <dbReference type="NCBI Taxonomy" id="2840474"/>
    <lineage>
        <taxon>Bacteria</taxon>
        <taxon>Pseudomonadati</taxon>
        <taxon>Pseudomonadota</taxon>
        <taxon>Alphaproteobacteria</taxon>
        <taxon>Rhodobacterales</taxon>
        <taxon>Paracoccaceae</taxon>
        <taxon>Gemmobacter</taxon>
    </lineage>
</organism>
<keyword evidence="4 7" id="KW-0812">Transmembrane</keyword>
<keyword evidence="6 7" id="KW-0472">Membrane</keyword>
<dbReference type="PANTHER" id="PTHR34582">
    <property type="entry name" value="UPF0702 TRANSMEMBRANE PROTEIN YCAP"/>
    <property type="match status" value="1"/>
</dbReference>
<protein>
    <submittedName>
        <fullName evidence="9">DUF421 domain-containing protein</fullName>
    </submittedName>
</protein>
<keyword evidence="3" id="KW-1003">Cell membrane</keyword>
<dbReference type="Pfam" id="PF04239">
    <property type="entry name" value="DUF421"/>
    <property type="match status" value="1"/>
</dbReference>
<evidence type="ECO:0000256" key="2">
    <source>
        <dbReference type="ARBA" id="ARBA00006448"/>
    </source>
</evidence>
<evidence type="ECO:0000256" key="5">
    <source>
        <dbReference type="ARBA" id="ARBA00022989"/>
    </source>
</evidence>
<dbReference type="InterPro" id="IPR007353">
    <property type="entry name" value="DUF421"/>
</dbReference>
<evidence type="ECO:0000256" key="3">
    <source>
        <dbReference type="ARBA" id="ARBA00022475"/>
    </source>
</evidence>
<gene>
    <name evidence="9" type="ORF">KM031_07180</name>
</gene>
<evidence type="ECO:0000256" key="4">
    <source>
        <dbReference type="ARBA" id="ARBA00022692"/>
    </source>
</evidence>
<evidence type="ECO:0000256" key="1">
    <source>
        <dbReference type="ARBA" id="ARBA00004651"/>
    </source>
</evidence>
<name>A0A975P871_9RHOB</name>
<proteinExistence type="inferred from homology"/>
<dbReference type="InterPro" id="IPR023090">
    <property type="entry name" value="UPF0702_alpha/beta_dom_sf"/>
</dbReference>
<dbReference type="KEGG" id="gfu:KM031_07180"/>
<comment type="subcellular location">
    <subcellularLocation>
        <location evidence="1">Cell membrane</location>
        <topology evidence="1">Multi-pass membrane protein</topology>
    </subcellularLocation>
</comment>
<dbReference type="EMBL" id="CP076361">
    <property type="protein sequence ID" value="QWK91644.1"/>
    <property type="molecule type" value="Genomic_DNA"/>
</dbReference>
<dbReference type="AlphaFoldDB" id="A0A975P871"/>
<reference evidence="9" key="1">
    <citation type="submission" date="2021-06" db="EMBL/GenBank/DDBJ databases">
        <title>Direct submission.</title>
        <authorList>
            <person name="Lee C.-S."/>
            <person name="Jin L."/>
        </authorList>
    </citation>
    <scope>NUCLEOTIDE SEQUENCE</scope>
    <source>
        <strain evidence="9">Con5</strain>
    </source>
</reference>
<evidence type="ECO:0000313" key="10">
    <source>
        <dbReference type="Proteomes" id="UP000679352"/>
    </source>
</evidence>
<evidence type="ECO:0000256" key="7">
    <source>
        <dbReference type="SAM" id="Phobius"/>
    </source>
</evidence>
<sequence length="231" mass="24880">MAGDVVPFELGRMILGAAPPLFLAEILLRVVVIYLFTLLLLRWIGGRSVAQMSIVEFLLVVALGSAVGDGMFYPDVPLLHALLVVFVVVCLSKGLDHLTLRFRRAKRALDGEPVQVVREGALVVAGLKARDMGPPELAAFLRLQGVRNLAEVRAAYLEPMGQLSVFCHKGAVAEHGLRIEPPPEILPLRPARPDAPICCAYCGRLAPQPAPRCSACGRYDWVEAEASPGAG</sequence>
<feature type="transmembrane region" description="Helical" evidence="7">
    <location>
        <begin position="78"/>
        <end position="95"/>
    </location>
</feature>
<evidence type="ECO:0000259" key="8">
    <source>
        <dbReference type="Pfam" id="PF04239"/>
    </source>
</evidence>
<feature type="domain" description="YetF C-terminal" evidence="8">
    <location>
        <begin position="101"/>
        <end position="170"/>
    </location>
</feature>